<accession>A0A5B7TM52</accession>
<evidence type="ECO:0000256" key="5">
    <source>
        <dbReference type="ARBA" id="ARBA00023237"/>
    </source>
</evidence>
<evidence type="ECO:0000256" key="1">
    <source>
        <dbReference type="ARBA" id="ARBA00004442"/>
    </source>
</evidence>
<dbReference type="AlphaFoldDB" id="A0A5B7TM52"/>
<dbReference type="Pfam" id="PF14322">
    <property type="entry name" value="SusD-like_3"/>
    <property type="match status" value="1"/>
</dbReference>
<evidence type="ECO:0000313" key="9">
    <source>
        <dbReference type="Proteomes" id="UP000306229"/>
    </source>
</evidence>
<evidence type="ECO:0000259" key="7">
    <source>
        <dbReference type="Pfam" id="PF14322"/>
    </source>
</evidence>
<evidence type="ECO:0000259" key="6">
    <source>
        <dbReference type="Pfam" id="PF07980"/>
    </source>
</evidence>
<dbReference type="Gene3D" id="1.25.40.390">
    <property type="match status" value="1"/>
</dbReference>
<dbReference type="KEGG" id="fbe:FF125_03340"/>
<name>A0A5B7TM52_9FLAO</name>
<comment type="subcellular location">
    <subcellularLocation>
        <location evidence="1">Cell outer membrane</location>
    </subcellularLocation>
</comment>
<evidence type="ECO:0000313" key="8">
    <source>
        <dbReference type="EMBL" id="QCX37515.1"/>
    </source>
</evidence>
<gene>
    <name evidence="8" type="ORF">FF125_03340</name>
</gene>
<dbReference type="Pfam" id="PF07980">
    <property type="entry name" value="SusD_RagB"/>
    <property type="match status" value="1"/>
</dbReference>
<dbReference type="PROSITE" id="PS51257">
    <property type="entry name" value="PROKAR_LIPOPROTEIN"/>
    <property type="match status" value="1"/>
</dbReference>
<feature type="domain" description="SusD-like N-terminal" evidence="7">
    <location>
        <begin position="83"/>
        <end position="218"/>
    </location>
</feature>
<dbReference type="Proteomes" id="UP000306229">
    <property type="component" value="Chromosome"/>
</dbReference>
<dbReference type="EMBL" id="CP040749">
    <property type="protein sequence ID" value="QCX37515.1"/>
    <property type="molecule type" value="Genomic_DNA"/>
</dbReference>
<evidence type="ECO:0000256" key="2">
    <source>
        <dbReference type="ARBA" id="ARBA00006275"/>
    </source>
</evidence>
<sequence>MQNFNFKNKKMKNIKKYTFFTMIICLFSTYSCTDILDQEPVSITHPAVFWDSQPNAEQALAGSYGLFKYAITYQANFIYWGELPGMTFMNSRNWISDYIENSGNYVLAYRDNSRNWKNFYRAANWALTIEKYVADMPDNLFTSVEEKNRIIGEAAFVRGLSYYWMARIWGDVPIVTESVESSDQLLGEDGFIVRIPRSNELEVLDFALEATNKAIGLLEYSAPGNTNWAITANRGSAEALKAGLTLWYASRDNNNSDMVQQSIEAATSAINNSGAELIDYVTEGKDGFDAMCIGQSKTGLFEINVSADMNESFRMESNDGHYTGLTLNYPIWKTENTGVAPTIDPDFYGKEMMNEDDDRENDIRKELFFYDYESSSNSFPLKYSHSSADPNSEDAYALFSESNIVLFRMADMYLLRAEAQARSGATGLAVADLNMVRSKANVPNYNGATDDDSLMKAIFDERAIEFVGEGKSAYDRIRMNYYEGVPWMNQSRIAKKGYFWPIDPSIITNNPSIVQTEYWRGAL</sequence>
<evidence type="ECO:0000256" key="3">
    <source>
        <dbReference type="ARBA" id="ARBA00022729"/>
    </source>
</evidence>
<proteinExistence type="inferred from homology"/>
<comment type="similarity">
    <text evidence="2">Belongs to the SusD family.</text>
</comment>
<dbReference type="InterPro" id="IPR033985">
    <property type="entry name" value="SusD-like_N"/>
</dbReference>
<dbReference type="GO" id="GO:0009279">
    <property type="term" value="C:cell outer membrane"/>
    <property type="evidence" value="ECO:0007669"/>
    <property type="project" value="UniProtKB-SubCell"/>
</dbReference>
<keyword evidence="5" id="KW-0998">Cell outer membrane</keyword>
<keyword evidence="9" id="KW-1185">Reference proteome</keyword>
<organism evidence="8 9">
    <name type="scientific">Aureibaculum algae</name>
    <dbReference type="NCBI Taxonomy" id="2584122"/>
    <lineage>
        <taxon>Bacteria</taxon>
        <taxon>Pseudomonadati</taxon>
        <taxon>Bacteroidota</taxon>
        <taxon>Flavobacteriia</taxon>
        <taxon>Flavobacteriales</taxon>
        <taxon>Flavobacteriaceae</taxon>
        <taxon>Aureibaculum</taxon>
    </lineage>
</organism>
<feature type="domain" description="RagB/SusD" evidence="6">
    <location>
        <begin position="382"/>
        <end position="519"/>
    </location>
</feature>
<dbReference type="InterPro" id="IPR011990">
    <property type="entry name" value="TPR-like_helical_dom_sf"/>
</dbReference>
<dbReference type="SUPFAM" id="SSF48452">
    <property type="entry name" value="TPR-like"/>
    <property type="match status" value="1"/>
</dbReference>
<evidence type="ECO:0000256" key="4">
    <source>
        <dbReference type="ARBA" id="ARBA00023136"/>
    </source>
</evidence>
<keyword evidence="3" id="KW-0732">Signal</keyword>
<reference evidence="8 9" key="1">
    <citation type="submission" date="2019-05" db="EMBL/GenBank/DDBJ databases">
        <title>Algicella ahnfeltiae gen. nov., sp. nov., a novel marine bacterium of the family Flavobacteriaceae isolated from a red alga.</title>
        <authorList>
            <person name="Nedashkovskaya O.I."/>
            <person name="Kukhlevskiy A.D."/>
            <person name="Kim S.-G."/>
            <person name="Zhukova N.V."/>
            <person name="Mikhailov V.V."/>
        </authorList>
    </citation>
    <scope>NUCLEOTIDE SEQUENCE [LARGE SCALE GENOMIC DNA]</scope>
    <source>
        <strain evidence="8 9">10Alg115</strain>
    </source>
</reference>
<keyword evidence="4" id="KW-0472">Membrane</keyword>
<protein>
    <submittedName>
        <fullName evidence="8">RagB/SusD family nutrient uptake outer membrane protein</fullName>
    </submittedName>
</protein>
<dbReference type="InterPro" id="IPR012944">
    <property type="entry name" value="SusD_RagB_dom"/>
</dbReference>
<dbReference type="OrthoDB" id="5694214at2"/>